<reference evidence="5 6" key="1">
    <citation type="submission" date="2018-05" db="EMBL/GenBank/DDBJ databases">
        <title>Abyssibacter profundi OUC007T gen. nov., sp. nov, a marine bacterium isolated from seawater of the Mariana Trench.</title>
        <authorList>
            <person name="Zhou S."/>
        </authorList>
    </citation>
    <scope>NUCLEOTIDE SEQUENCE [LARGE SCALE GENOMIC DNA]</scope>
    <source>
        <strain evidence="5 6">OUC007</strain>
    </source>
</reference>
<dbReference type="Proteomes" id="UP000251800">
    <property type="component" value="Unassembled WGS sequence"/>
</dbReference>
<feature type="domain" description="HTH araC/xylS-type" evidence="4">
    <location>
        <begin position="156"/>
        <end position="253"/>
    </location>
</feature>
<organism evidence="5 6">
    <name type="scientific">Abyssibacter profundi</name>
    <dbReference type="NCBI Taxonomy" id="2182787"/>
    <lineage>
        <taxon>Bacteria</taxon>
        <taxon>Pseudomonadati</taxon>
        <taxon>Pseudomonadota</taxon>
        <taxon>Gammaproteobacteria</taxon>
        <taxon>Chromatiales</taxon>
        <taxon>Oceanococcaceae</taxon>
        <taxon>Abyssibacter</taxon>
    </lineage>
</organism>
<dbReference type="PROSITE" id="PS01124">
    <property type="entry name" value="HTH_ARAC_FAMILY_2"/>
    <property type="match status" value="1"/>
</dbReference>
<dbReference type="AlphaFoldDB" id="A0A363UJB2"/>
<dbReference type="PANTHER" id="PTHR46796:SF6">
    <property type="entry name" value="ARAC SUBFAMILY"/>
    <property type="match status" value="1"/>
</dbReference>
<dbReference type="PANTHER" id="PTHR46796">
    <property type="entry name" value="HTH-TYPE TRANSCRIPTIONAL ACTIVATOR RHAS-RELATED"/>
    <property type="match status" value="1"/>
</dbReference>
<evidence type="ECO:0000256" key="1">
    <source>
        <dbReference type="ARBA" id="ARBA00023015"/>
    </source>
</evidence>
<dbReference type="RefSeq" id="WP_109720758.1">
    <property type="nucleotide sequence ID" value="NZ_QEQK01000010.1"/>
</dbReference>
<proteinExistence type="predicted"/>
<sequence length="262" mass="29130">MQQTGPAQLFVWSDGFVWTSWRYAGNRTHRYAANLVLSAGDQPLLLEPEGQPAMHCKAALCAVGAKRRIDATDIPFLSLNLDPDTPAALTLHRLLGPGVIRTLSDAFASAFATPTLEVLGGRADVQQVRKLAGTLIHAVGQQLGATEDVQLDDRIRRVANRLRQQSEPQVCLSELAELAGLSPSHLMHLFREQLGLSMRNFLLWQKMRQALRRIVLGEPLTQVAHQCGFADSAHLTRTFQAFYAIRPSLLRDRNYVQAVYLE</sequence>
<dbReference type="InterPro" id="IPR018060">
    <property type="entry name" value="HTH_AraC"/>
</dbReference>
<dbReference type="InterPro" id="IPR009057">
    <property type="entry name" value="Homeodomain-like_sf"/>
</dbReference>
<dbReference type="Gene3D" id="1.10.10.60">
    <property type="entry name" value="Homeodomain-like"/>
    <property type="match status" value="2"/>
</dbReference>
<dbReference type="OrthoDB" id="9809338at2"/>
<protein>
    <recommendedName>
        <fullName evidence="4">HTH araC/xylS-type domain-containing protein</fullName>
    </recommendedName>
</protein>
<keyword evidence="2" id="KW-0238">DNA-binding</keyword>
<keyword evidence="1" id="KW-0805">Transcription regulation</keyword>
<dbReference type="SMART" id="SM00342">
    <property type="entry name" value="HTH_ARAC"/>
    <property type="match status" value="1"/>
</dbReference>
<comment type="caution">
    <text evidence="5">The sequence shown here is derived from an EMBL/GenBank/DDBJ whole genome shotgun (WGS) entry which is preliminary data.</text>
</comment>
<dbReference type="InterPro" id="IPR050204">
    <property type="entry name" value="AraC_XylS_family_regulators"/>
</dbReference>
<evidence type="ECO:0000259" key="4">
    <source>
        <dbReference type="PROSITE" id="PS01124"/>
    </source>
</evidence>
<accession>A0A363UJB2</accession>
<keyword evidence="6" id="KW-1185">Reference proteome</keyword>
<evidence type="ECO:0000313" key="6">
    <source>
        <dbReference type="Proteomes" id="UP000251800"/>
    </source>
</evidence>
<dbReference type="GO" id="GO:0003700">
    <property type="term" value="F:DNA-binding transcription factor activity"/>
    <property type="evidence" value="ECO:0007669"/>
    <property type="project" value="InterPro"/>
</dbReference>
<evidence type="ECO:0000256" key="2">
    <source>
        <dbReference type="ARBA" id="ARBA00023125"/>
    </source>
</evidence>
<dbReference type="EMBL" id="QEQK01000010">
    <property type="protein sequence ID" value="PWN55519.1"/>
    <property type="molecule type" value="Genomic_DNA"/>
</dbReference>
<keyword evidence="3" id="KW-0804">Transcription</keyword>
<gene>
    <name evidence="5" type="ORF">DEH80_12065</name>
</gene>
<dbReference type="GO" id="GO:0043565">
    <property type="term" value="F:sequence-specific DNA binding"/>
    <property type="evidence" value="ECO:0007669"/>
    <property type="project" value="InterPro"/>
</dbReference>
<dbReference type="SUPFAM" id="SSF46689">
    <property type="entry name" value="Homeodomain-like"/>
    <property type="match status" value="2"/>
</dbReference>
<dbReference type="Pfam" id="PF12833">
    <property type="entry name" value="HTH_18"/>
    <property type="match status" value="1"/>
</dbReference>
<name>A0A363UJB2_9GAMM</name>
<evidence type="ECO:0000313" key="5">
    <source>
        <dbReference type="EMBL" id="PWN55519.1"/>
    </source>
</evidence>
<evidence type="ECO:0000256" key="3">
    <source>
        <dbReference type="ARBA" id="ARBA00023163"/>
    </source>
</evidence>